<feature type="compositionally biased region" description="Low complexity" evidence="1">
    <location>
        <begin position="976"/>
        <end position="992"/>
    </location>
</feature>
<feature type="compositionally biased region" description="Low complexity" evidence="1">
    <location>
        <begin position="1470"/>
        <end position="1481"/>
    </location>
</feature>
<comment type="caution">
    <text evidence="2">The sequence shown here is derived from an EMBL/GenBank/DDBJ whole genome shotgun (WGS) entry which is preliminary data.</text>
</comment>
<feature type="compositionally biased region" description="Polar residues" evidence="1">
    <location>
        <begin position="384"/>
        <end position="399"/>
    </location>
</feature>
<gene>
    <name evidence="2" type="ORF">C8A00DRAFT_47173</name>
</gene>
<feature type="compositionally biased region" description="Polar residues" evidence="1">
    <location>
        <begin position="132"/>
        <end position="155"/>
    </location>
</feature>
<feature type="compositionally biased region" description="Low complexity" evidence="1">
    <location>
        <begin position="1040"/>
        <end position="1057"/>
    </location>
</feature>
<feature type="compositionally biased region" description="Low complexity" evidence="1">
    <location>
        <begin position="848"/>
        <end position="867"/>
    </location>
</feature>
<evidence type="ECO:0000313" key="2">
    <source>
        <dbReference type="EMBL" id="KAK4149158.1"/>
    </source>
</evidence>
<feature type="compositionally biased region" description="Low complexity" evidence="1">
    <location>
        <begin position="764"/>
        <end position="776"/>
    </location>
</feature>
<feature type="compositionally biased region" description="Polar residues" evidence="1">
    <location>
        <begin position="878"/>
        <end position="910"/>
    </location>
</feature>
<feature type="compositionally biased region" description="Low complexity" evidence="1">
    <location>
        <begin position="1384"/>
        <end position="1394"/>
    </location>
</feature>
<sequence length="1734" mass="182705">MAAYAQNPNFKPLPPLGNHPQGYHLQVQQQQQQQQQQQHYQQQQQHYQQHQQHLQHQQHQQHQQQHQVGPDGVHRPPSFVGLPPIRRASTFGSSLGLTAEEFSSTDNQAEGASRQQQPQPTPPPQGAQSQPNMATGQQNTGQFMPSSQSSGQFVQNVYRPTPGVQGPQGGQGPAHQGQTWQLQGQNPGQNHGFPSAAFQNAAMQAQGQGQSQMPARAFAGAPGNASAPMNGPNMRFRPQGGGWNLQDRHRHTPSNASSQQQQSSSPVQRQQAPPAEQQNQQSQQSQQVGGTQQPNQGPPPRTPQPNQSMPANHQSPANPPPDGSALSRLQSHQSDLARRGAVPAAEDGQNKRNSGVFSSLRGRFGGGASEGGPKPHAVNGDAASMTSTMAEEVGQQQRRNPIFGPRGGVSTPDNMSYSQSKDSIIAQSPRTPLGERLQGPPSQFALPTRKPTGFFHIGSHTTPVQPGGHAPPEVPRTSTSTNATGHKYAGSVGGPPKKRFSALKDVFGRSSPREGSKGSAPSFAVRMPQQRPTQMPPQGQYQSMGQNQGQHQGQPQGQSQGQPQGQYQGQPKGQPQDQDQPQDQPQGKPQDKPQGQYQGQPQGQPQGSSQGSPQGPTPSTGSSPQLGSMNTPRTGPGSQLDSGNASQRAPGSQFGSANGQPTAGQERIAPVTGLRQPGYSVQPMPPPQGPTPNLTQDRKPSGGLFGFLRGRSDSKSQETPQQQGRPVGPGQPAFPPGQGGQYQQQFGMRMPLGPDGRPPTGASQQPQPGQFPPQSQLMQPGPPGTANSFQSQGTTGGQRPMMPLSQSSGAPQGQLPRVPVAGQRPPIPTQPTQSSLQSQPENKLGQDQQQGPESMFQQPQQQPAPRQESIKSAEPTPAVSTVDSPVSQHSQPATQFALEQSRFLTETPVSLRQPFPAPSIGLSQSYQQAPSAQNASAAPSEQAICRKPFQPPSGSATDRFPQHGAESGDGGDSQRPVSPSSQAPGPGSSIPSENLERIALSEPAIGAQFQNLETRLPSRQSPPAHVSGSASGESLQGSGPTQRPPSQQSNQPSVRPPTGQQGAQVPAGPLGQGYPAGPSPWMASQPGAAPPQFRQQFGPGNGRPNGAPMNAQPKEKDQSTFSKLLFGGKPSGPAAPAQQKPQKEKNKSSLMNAFKRGPKPPQSQSPAQTPFGQPPQGQPPAGMQQFGARPQGQPQQPPQQGAGARPGMGAGTQGPQPQQGGPAATQAGQPQPKTNGPSYQQAPPQQQQQQQQQQAQRQVRPPASEPQYAQVPIPAGYGYVHGEGRVAPAPAHLYVGSGMMPGQAIPPGFPQQQWRQPGVPASQVPPTGVPGQAAASLQSNGAQASPASQAALTPQSQTPSQAQAPHQAPPAADSTTQERAQIHPQPQVQAAQPAQPAPAPAPATSPVPQGPGLSPARIRSAAPPQSFGQPTPPVAQGGSQTLHGRTLSEDGIASLPSQRAVRTQPMGPDAASAPTNASLAAGWTPSPQPSAQANSGIGRDSRAVSPEPVAQVLPSPVNQLTTPTQRSQFPVNQQQQQSQPSNIASHSPSPPPPPQQQQQQQRQLPRDDTPNKTIIINGPIEPKSAGLSHEVTRPQQPTPTFTLTPTPPAEPTTTTTTTTTPFHPSPSDHEDVDFDSDMESPIIQSAAIATVQQASPSTSPTAAKDNAEEQREAEFRLMMEEKIPVFDEQQLLQQQQQQNGFGGRVGEERPQMSATSYPGQEWNPYGDGGVEDWE</sequence>
<feature type="compositionally biased region" description="Low complexity" evidence="1">
    <location>
        <begin position="24"/>
        <end position="68"/>
    </location>
</feature>
<keyword evidence="3" id="KW-1185">Reference proteome</keyword>
<feature type="region of interest" description="Disordered" evidence="1">
    <location>
        <begin position="1"/>
        <end position="1635"/>
    </location>
</feature>
<feature type="compositionally biased region" description="Low complexity" evidence="1">
    <location>
        <begin position="1213"/>
        <end position="1232"/>
    </location>
</feature>
<reference evidence="2" key="1">
    <citation type="journal article" date="2023" name="Mol. Phylogenet. Evol.">
        <title>Genome-scale phylogeny and comparative genomics of the fungal order Sordariales.</title>
        <authorList>
            <person name="Hensen N."/>
            <person name="Bonometti L."/>
            <person name="Westerberg I."/>
            <person name="Brannstrom I.O."/>
            <person name="Guillou S."/>
            <person name="Cros-Aarteil S."/>
            <person name="Calhoun S."/>
            <person name="Haridas S."/>
            <person name="Kuo A."/>
            <person name="Mondo S."/>
            <person name="Pangilinan J."/>
            <person name="Riley R."/>
            <person name="LaButti K."/>
            <person name="Andreopoulos B."/>
            <person name="Lipzen A."/>
            <person name="Chen C."/>
            <person name="Yan M."/>
            <person name="Daum C."/>
            <person name="Ng V."/>
            <person name="Clum A."/>
            <person name="Steindorff A."/>
            <person name="Ohm R.A."/>
            <person name="Martin F."/>
            <person name="Silar P."/>
            <person name="Natvig D.O."/>
            <person name="Lalanne C."/>
            <person name="Gautier V."/>
            <person name="Ament-Velasquez S.L."/>
            <person name="Kruys A."/>
            <person name="Hutchinson M.I."/>
            <person name="Powell A.J."/>
            <person name="Barry K."/>
            <person name="Miller A.N."/>
            <person name="Grigoriev I.V."/>
            <person name="Debuchy R."/>
            <person name="Gladieux P."/>
            <person name="Hiltunen Thoren M."/>
            <person name="Johannesson H."/>
        </authorList>
    </citation>
    <scope>NUCLEOTIDE SEQUENCE</scope>
    <source>
        <strain evidence="2">CBS 538.74</strain>
    </source>
</reference>
<feature type="compositionally biased region" description="Polar residues" evidence="1">
    <location>
        <begin position="179"/>
        <end position="189"/>
    </location>
</feature>
<feature type="compositionally biased region" description="Pro residues" evidence="1">
    <location>
        <begin position="1395"/>
        <end position="1409"/>
    </location>
</feature>
<feature type="compositionally biased region" description="Polar residues" evidence="1">
    <location>
        <begin position="411"/>
        <end position="430"/>
    </location>
</feature>
<feature type="compositionally biased region" description="Low complexity" evidence="1">
    <location>
        <begin position="253"/>
        <end position="295"/>
    </location>
</feature>
<feature type="compositionally biased region" description="Low complexity" evidence="1">
    <location>
        <begin position="1611"/>
        <end position="1622"/>
    </location>
</feature>
<dbReference type="Proteomes" id="UP001302745">
    <property type="component" value="Unassembled WGS sequence"/>
</dbReference>
<evidence type="ECO:0000313" key="3">
    <source>
        <dbReference type="Proteomes" id="UP001302745"/>
    </source>
</evidence>
<feature type="compositionally biased region" description="Low complexity" evidence="1">
    <location>
        <begin position="923"/>
        <end position="943"/>
    </location>
</feature>
<feature type="compositionally biased region" description="Low complexity" evidence="1">
    <location>
        <begin position="830"/>
        <end position="840"/>
    </location>
</feature>
<accession>A0AAN6VCX6</accession>
<dbReference type="EMBL" id="MU857195">
    <property type="protein sequence ID" value="KAK4149158.1"/>
    <property type="molecule type" value="Genomic_DNA"/>
</dbReference>
<feature type="compositionally biased region" description="Low complexity" evidence="1">
    <location>
        <begin position="720"/>
        <end position="731"/>
    </location>
</feature>
<feature type="compositionally biased region" description="Polar residues" evidence="1">
    <location>
        <begin position="1028"/>
        <end position="1039"/>
    </location>
</feature>
<feature type="compositionally biased region" description="Polar residues" evidence="1">
    <location>
        <begin position="626"/>
        <end position="663"/>
    </location>
</feature>
<feature type="compositionally biased region" description="Low complexity" evidence="1">
    <location>
        <begin position="1179"/>
        <end position="1203"/>
    </location>
</feature>
<protein>
    <submittedName>
        <fullName evidence="2">Uncharacterized protein</fullName>
    </submittedName>
</protein>
<evidence type="ECO:0000256" key="1">
    <source>
        <dbReference type="SAM" id="MobiDB-lite"/>
    </source>
</evidence>
<organism evidence="2 3">
    <name type="scientific">Chaetomidium leptoderma</name>
    <dbReference type="NCBI Taxonomy" id="669021"/>
    <lineage>
        <taxon>Eukaryota</taxon>
        <taxon>Fungi</taxon>
        <taxon>Dikarya</taxon>
        <taxon>Ascomycota</taxon>
        <taxon>Pezizomycotina</taxon>
        <taxon>Sordariomycetes</taxon>
        <taxon>Sordariomycetidae</taxon>
        <taxon>Sordariales</taxon>
        <taxon>Chaetomiaceae</taxon>
        <taxon>Chaetomidium</taxon>
    </lineage>
</organism>
<feature type="region of interest" description="Disordered" evidence="1">
    <location>
        <begin position="1648"/>
        <end position="1672"/>
    </location>
</feature>
<feature type="compositionally biased region" description="Low complexity" evidence="1">
    <location>
        <begin position="1353"/>
        <end position="1372"/>
    </location>
</feature>
<feature type="compositionally biased region" description="Low complexity" evidence="1">
    <location>
        <begin position="1240"/>
        <end position="1262"/>
    </location>
</feature>
<name>A0AAN6VCX6_9PEZI</name>
<feature type="compositionally biased region" description="Low complexity" evidence="1">
    <location>
        <begin position="1525"/>
        <end position="1542"/>
    </location>
</feature>
<feature type="compositionally biased region" description="Polar residues" evidence="1">
    <location>
        <begin position="1008"/>
        <end position="1021"/>
    </location>
</feature>
<feature type="compositionally biased region" description="Polar residues" evidence="1">
    <location>
        <begin position="1650"/>
        <end position="1661"/>
    </location>
</feature>
<feature type="compositionally biased region" description="Polar residues" evidence="1">
    <location>
        <begin position="1335"/>
        <end position="1352"/>
    </location>
</feature>
<feature type="compositionally biased region" description="Polar residues" evidence="1">
    <location>
        <begin position="90"/>
        <end position="114"/>
    </location>
</feature>
<reference evidence="2" key="2">
    <citation type="submission" date="2023-05" db="EMBL/GenBank/DDBJ databases">
        <authorList>
            <consortium name="Lawrence Berkeley National Laboratory"/>
            <person name="Steindorff A."/>
            <person name="Hensen N."/>
            <person name="Bonometti L."/>
            <person name="Westerberg I."/>
            <person name="Brannstrom I.O."/>
            <person name="Guillou S."/>
            <person name="Cros-Aarteil S."/>
            <person name="Calhoun S."/>
            <person name="Haridas S."/>
            <person name="Kuo A."/>
            <person name="Mondo S."/>
            <person name="Pangilinan J."/>
            <person name="Riley R."/>
            <person name="Labutti K."/>
            <person name="Andreopoulos B."/>
            <person name="Lipzen A."/>
            <person name="Chen C."/>
            <person name="Yanf M."/>
            <person name="Daum C."/>
            <person name="Ng V."/>
            <person name="Clum A."/>
            <person name="Ohm R."/>
            <person name="Martin F."/>
            <person name="Silar P."/>
            <person name="Natvig D."/>
            <person name="Lalanne C."/>
            <person name="Gautier V."/>
            <person name="Ament-Velasquez S.L."/>
            <person name="Kruys A."/>
            <person name="Hutchinson M.I."/>
            <person name="Powell A.J."/>
            <person name="Barry K."/>
            <person name="Miller A.N."/>
            <person name="Grigoriev I.V."/>
            <person name="Debuchy R."/>
            <person name="Gladieux P."/>
            <person name="Thoren M.H."/>
            <person name="Johannesson H."/>
        </authorList>
    </citation>
    <scope>NUCLEOTIDE SEQUENCE</scope>
    <source>
        <strain evidence="2">CBS 538.74</strain>
    </source>
</reference>
<feature type="compositionally biased region" description="Low complexity" evidence="1">
    <location>
        <begin position="526"/>
        <end position="625"/>
    </location>
</feature>
<feature type="compositionally biased region" description="Low complexity" evidence="1">
    <location>
        <begin position="194"/>
        <end position="215"/>
    </location>
</feature>
<feature type="compositionally biased region" description="Low complexity" evidence="1">
    <location>
        <begin position="1689"/>
        <end position="1698"/>
    </location>
</feature>
<proteinExistence type="predicted"/>
<feature type="compositionally biased region" description="Low complexity" evidence="1">
    <location>
        <begin position="1593"/>
        <end position="1604"/>
    </location>
</feature>
<feature type="region of interest" description="Disordered" evidence="1">
    <location>
        <begin position="1688"/>
        <end position="1734"/>
    </location>
</feature>